<evidence type="ECO:0000256" key="1">
    <source>
        <dbReference type="SAM" id="MobiDB-lite"/>
    </source>
</evidence>
<gene>
    <name evidence="2" type="ORF">PBAH0796_LOCUS13130</name>
</gene>
<evidence type="ECO:0000313" key="2">
    <source>
        <dbReference type="EMBL" id="CAD8357763.1"/>
    </source>
</evidence>
<dbReference type="EMBL" id="HBEG01021709">
    <property type="protein sequence ID" value="CAD8357763.1"/>
    <property type="molecule type" value="Transcribed_RNA"/>
</dbReference>
<feature type="region of interest" description="Disordered" evidence="1">
    <location>
        <begin position="82"/>
        <end position="115"/>
    </location>
</feature>
<proteinExistence type="predicted"/>
<name>A0A7S0FGB9_9DINO</name>
<reference evidence="2" key="1">
    <citation type="submission" date="2021-01" db="EMBL/GenBank/DDBJ databases">
        <authorList>
            <person name="Corre E."/>
            <person name="Pelletier E."/>
            <person name="Niang G."/>
            <person name="Scheremetjew M."/>
            <person name="Finn R."/>
            <person name="Kale V."/>
            <person name="Holt S."/>
            <person name="Cochrane G."/>
            <person name="Meng A."/>
            <person name="Brown T."/>
            <person name="Cohen L."/>
        </authorList>
    </citation>
    <scope>NUCLEOTIDE SEQUENCE</scope>
    <source>
        <strain evidence="2">Pbaha01</strain>
    </source>
</reference>
<organism evidence="2">
    <name type="scientific">Pyrodinium bahamense</name>
    <dbReference type="NCBI Taxonomy" id="73915"/>
    <lineage>
        <taxon>Eukaryota</taxon>
        <taxon>Sar</taxon>
        <taxon>Alveolata</taxon>
        <taxon>Dinophyceae</taxon>
        <taxon>Gonyaulacales</taxon>
        <taxon>Pyrocystaceae</taxon>
        <taxon>Pyrodinium</taxon>
    </lineage>
</organism>
<sequence length="343" mass="37629">MKLKRFLLRYEPPGVGLEVEDNGVTDVRHKDLRRAAEVRSTKHINMVVDELIAQEPTILVKHRATLVQLLCRLYGIESGSADTTGEEAQADAHSPREEQRKPAPHHTSPAESSGLQEGQQVVLVGLKGDLQVHNGELGTLTKLREEKGKYEVLLNSGVTRAEILKFRSPDNIVPVVPSGVLIVGSQAVMRGLHNHPELNGCFCRVVRHYDGAQRFEVRAIDSGLHFRMKPDNLLPVLPCAHSLNVVLKDAGEDESPQSGASDRSSAPFQRGSIVQIFGLKSTPAFNGQLAEVLSVDCTKGRYAIRLRDGSEKTIRMGNVRLASGPASFHRMRAPAAIDSRLWG</sequence>
<accession>A0A7S0FGB9</accession>
<dbReference type="AlphaFoldDB" id="A0A7S0FGB9"/>
<protein>
    <submittedName>
        <fullName evidence="2">Uncharacterized protein</fullName>
    </submittedName>
</protein>